<evidence type="ECO:0000256" key="5">
    <source>
        <dbReference type="ARBA" id="ARBA00049339"/>
    </source>
</evidence>
<dbReference type="GO" id="GO:0006420">
    <property type="term" value="P:arginyl-tRNA aminoacylation"/>
    <property type="evidence" value="ECO:0007669"/>
    <property type="project" value="InterPro"/>
</dbReference>
<evidence type="ECO:0000313" key="8">
    <source>
        <dbReference type="EMBL" id="MTE21023.1"/>
    </source>
</evidence>
<dbReference type="InterPro" id="IPR005148">
    <property type="entry name" value="Arg-tRNA-synth_N"/>
</dbReference>
<dbReference type="Pfam" id="PF05746">
    <property type="entry name" value="DALR_1"/>
    <property type="match status" value="1"/>
</dbReference>
<dbReference type="EC" id="6.1.1.19" evidence="1"/>
<dbReference type="PANTHER" id="PTHR11956:SF5">
    <property type="entry name" value="ARGININE--TRNA LIGASE, CYTOPLASMIC"/>
    <property type="match status" value="1"/>
</dbReference>
<evidence type="ECO:0000256" key="2">
    <source>
        <dbReference type="ARBA" id="ARBA00022598"/>
    </source>
</evidence>
<protein>
    <recommendedName>
        <fullName evidence="1">arginine--tRNA ligase</fullName>
        <ecNumber evidence="1">6.1.1.19</ecNumber>
    </recommendedName>
</protein>
<keyword evidence="9" id="KW-1185">Reference proteome</keyword>
<dbReference type="InterPro" id="IPR008909">
    <property type="entry name" value="DALR_anticod-bd"/>
</dbReference>
<dbReference type="InterPro" id="IPR009080">
    <property type="entry name" value="tRNAsynth_Ia_anticodon-bd"/>
</dbReference>
<dbReference type="InterPro" id="IPR001278">
    <property type="entry name" value="Arg-tRNA-ligase"/>
</dbReference>
<keyword evidence="4" id="KW-0067">ATP-binding</keyword>
<evidence type="ECO:0000256" key="3">
    <source>
        <dbReference type="ARBA" id="ARBA00022741"/>
    </source>
</evidence>
<dbReference type="AlphaFoldDB" id="A0A6G2BG39"/>
<gene>
    <name evidence="8" type="ORF">F0L17_18245</name>
</gene>
<keyword evidence="2 8" id="KW-0436">Ligase</keyword>
<feature type="domain" description="DALR anticodon binding" evidence="6">
    <location>
        <begin position="154"/>
        <end position="270"/>
    </location>
</feature>
<dbReference type="Gene3D" id="1.10.730.10">
    <property type="entry name" value="Isoleucyl-tRNA Synthetase, Domain 1"/>
    <property type="match status" value="1"/>
</dbReference>
<dbReference type="EMBL" id="WIXO01000001">
    <property type="protein sequence ID" value="MTE21023.1"/>
    <property type="molecule type" value="Genomic_DNA"/>
</dbReference>
<reference evidence="8 9" key="1">
    <citation type="submission" date="2019-11" db="EMBL/GenBank/DDBJ databases">
        <authorList>
            <person name="Yuan L."/>
        </authorList>
    </citation>
    <scope>NUCLEOTIDE SEQUENCE [LARGE SCALE GENOMIC DNA]</scope>
    <source>
        <strain evidence="8 9">TRM43335</strain>
    </source>
</reference>
<name>A0A6G2BG39_9ACTN</name>
<dbReference type="GO" id="GO:0005524">
    <property type="term" value="F:ATP binding"/>
    <property type="evidence" value="ECO:0007669"/>
    <property type="project" value="UniProtKB-KW"/>
</dbReference>
<dbReference type="Gene3D" id="3.30.1360.70">
    <property type="entry name" value="Arginyl tRNA synthetase N-terminal domain"/>
    <property type="match status" value="1"/>
</dbReference>
<feature type="domain" description="Arginyl tRNA synthetase N-terminal" evidence="7">
    <location>
        <begin position="4"/>
        <end position="99"/>
    </location>
</feature>
<evidence type="ECO:0000313" key="9">
    <source>
        <dbReference type="Proteomes" id="UP000473014"/>
    </source>
</evidence>
<dbReference type="PANTHER" id="PTHR11956">
    <property type="entry name" value="ARGINYL-TRNA SYNTHETASE"/>
    <property type="match status" value="1"/>
</dbReference>
<evidence type="ECO:0000256" key="4">
    <source>
        <dbReference type="ARBA" id="ARBA00022840"/>
    </source>
</evidence>
<evidence type="ECO:0000259" key="6">
    <source>
        <dbReference type="SMART" id="SM00836"/>
    </source>
</evidence>
<evidence type="ECO:0000256" key="1">
    <source>
        <dbReference type="ARBA" id="ARBA00012837"/>
    </source>
</evidence>
<dbReference type="GO" id="GO:0005737">
    <property type="term" value="C:cytoplasm"/>
    <property type="evidence" value="ECO:0007669"/>
    <property type="project" value="InterPro"/>
</dbReference>
<dbReference type="Proteomes" id="UP000473014">
    <property type="component" value="Unassembled WGS sequence"/>
</dbReference>
<dbReference type="SUPFAM" id="SSF55190">
    <property type="entry name" value="Arginyl-tRNA synthetase (ArgRS), N-terminal 'additional' domain"/>
    <property type="match status" value="1"/>
</dbReference>
<dbReference type="RefSeq" id="WP_162466370.1">
    <property type="nucleotide sequence ID" value="NZ_WIXO01000001.1"/>
</dbReference>
<comment type="caution">
    <text evidence="8">The sequence shown here is derived from an EMBL/GenBank/DDBJ whole genome shotgun (WGS) entry which is preliminary data.</text>
</comment>
<dbReference type="GO" id="GO:0004814">
    <property type="term" value="F:arginine-tRNA ligase activity"/>
    <property type="evidence" value="ECO:0007669"/>
    <property type="project" value="UniProtKB-EC"/>
</dbReference>
<proteinExistence type="predicted"/>
<dbReference type="InterPro" id="IPR036695">
    <property type="entry name" value="Arg-tRNA-synth_N_sf"/>
</dbReference>
<keyword evidence="3" id="KW-0547">Nucleotide-binding</keyword>
<comment type="catalytic activity">
    <reaction evidence="5">
        <text>tRNA(Arg) + L-arginine + ATP = L-arginyl-tRNA(Arg) + AMP + diphosphate</text>
        <dbReference type="Rhea" id="RHEA:20301"/>
        <dbReference type="Rhea" id="RHEA-COMP:9658"/>
        <dbReference type="Rhea" id="RHEA-COMP:9673"/>
        <dbReference type="ChEBI" id="CHEBI:30616"/>
        <dbReference type="ChEBI" id="CHEBI:32682"/>
        <dbReference type="ChEBI" id="CHEBI:33019"/>
        <dbReference type="ChEBI" id="CHEBI:78442"/>
        <dbReference type="ChEBI" id="CHEBI:78513"/>
        <dbReference type="ChEBI" id="CHEBI:456215"/>
        <dbReference type="EC" id="6.1.1.19"/>
    </reaction>
</comment>
<accession>A0A6G2BG39</accession>
<organism evidence="8 9">
    <name type="scientific">Streptomyces taklimakanensis</name>
    <dbReference type="NCBI Taxonomy" id="2569853"/>
    <lineage>
        <taxon>Bacteria</taxon>
        <taxon>Bacillati</taxon>
        <taxon>Actinomycetota</taxon>
        <taxon>Actinomycetes</taxon>
        <taxon>Kitasatosporales</taxon>
        <taxon>Streptomycetaceae</taxon>
        <taxon>Streptomyces</taxon>
    </lineage>
</organism>
<evidence type="ECO:0000259" key="7">
    <source>
        <dbReference type="SMART" id="SM01016"/>
    </source>
</evidence>
<dbReference type="SUPFAM" id="SSF47323">
    <property type="entry name" value="Anticodon-binding domain of a subclass of class I aminoacyl-tRNA synthetases"/>
    <property type="match status" value="1"/>
</dbReference>
<dbReference type="Pfam" id="PF03485">
    <property type="entry name" value="Arg_tRNA_synt_N"/>
    <property type="match status" value="1"/>
</dbReference>
<dbReference type="SMART" id="SM00836">
    <property type="entry name" value="DALR_1"/>
    <property type="match status" value="1"/>
</dbReference>
<sequence>MTPAQLSRTVLRAVRRVAGDGAPDGSSAGAPAVLPERITVGRPPRPGEGDYATNAALRLAAAIGRPARSVAEELREVLVREADIAEVAVAGPGFLNITVARGARAALVAELAGRDDEHLVAASTEPASDVRHWFGATGGKPSWEQREGNPLFLVQYAHARARALLRGARALGLAPEAGAGGHAYDGPRESALVGALAECERIAGLDDPGRLARALTEVADALLDIHGAVLPVGERKPEAAHRARLALAQAAGAVLAGGLTRLGVTAPARL</sequence>
<dbReference type="SMART" id="SM01016">
    <property type="entry name" value="Arg_tRNA_synt_N"/>
    <property type="match status" value="1"/>
</dbReference>